<dbReference type="EMBL" id="BSNF01000001">
    <property type="protein sequence ID" value="GLQ05679.1"/>
    <property type="molecule type" value="Genomic_DNA"/>
</dbReference>
<sequence>MTIKVGDKLPEATLMEMTESGPSKVSVADLFGGKKVALFAVPGAFTPTCSAKHLPGFIDNLDALKAKGVDEVVCLSVNDPFVMAAWGKAQNSGDIRMVADPDAAFTKAMSVEFDASGAGLGVRSRRYSMLIDNGVVSQLNLEETGGFEVSDAGTLLGQI</sequence>
<accession>A0ABQ5U321</accession>
<reference evidence="5" key="2">
    <citation type="submission" date="2023-01" db="EMBL/GenBank/DDBJ databases">
        <title>Draft genome sequence of Sneathiella chinensis strain NBRC 103408.</title>
        <authorList>
            <person name="Sun Q."/>
            <person name="Mori K."/>
        </authorList>
    </citation>
    <scope>NUCLEOTIDE SEQUENCE</scope>
    <source>
        <strain evidence="5">NBRC 103408</strain>
    </source>
</reference>
<dbReference type="SUPFAM" id="SSF52833">
    <property type="entry name" value="Thioredoxin-like"/>
    <property type="match status" value="1"/>
</dbReference>
<gene>
    <name evidence="5" type="ORF">GCM10007924_09000</name>
</gene>
<evidence type="ECO:0000256" key="3">
    <source>
        <dbReference type="RuleBase" id="RU366011"/>
    </source>
</evidence>
<evidence type="ECO:0000313" key="6">
    <source>
        <dbReference type="Proteomes" id="UP001161409"/>
    </source>
</evidence>
<keyword evidence="3" id="KW-0676">Redox-active center</keyword>
<keyword evidence="1 3" id="KW-0575">Peroxidase</keyword>
<dbReference type="PROSITE" id="PS51352">
    <property type="entry name" value="THIOREDOXIN_2"/>
    <property type="match status" value="1"/>
</dbReference>
<comment type="caution">
    <text evidence="5">The sequence shown here is derived from an EMBL/GenBank/DDBJ whole genome shotgun (WGS) entry which is preliminary data.</text>
</comment>
<protein>
    <recommendedName>
        <fullName evidence="3">Glutathione-dependent peroxiredoxin</fullName>
        <ecNumber evidence="3">1.11.1.27</ecNumber>
    </recommendedName>
</protein>
<dbReference type="RefSeq" id="WP_169559655.1">
    <property type="nucleotide sequence ID" value="NZ_BSNF01000001.1"/>
</dbReference>
<proteinExistence type="inferred from homology"/>
<evidence type="ECO:0000256" key="2">
    <source>
        <dbReference type="ARBA" id="ARBA00023002"/>
    </source>
</evidence>
<dbReference type="InterPro" id="IPR013766">
    <property type="entry name" value="Thioredoxin_domain"/>
</dbReference>
<dbReference type="EC" id="1.11.1.27" evidence="3"/>
<feature type="domain" description="Thioredoxin" evidence="4">
    <location>
        <begin position="3"/>
        <end position="159"/>
    </location>
</feature>
<dbReference type="PANTHER" id="PTHR10430:SF16">
    <property type="entry name" value="PEROXIREDOXIN-5, MITOCHONDRIAL"/>
    <property type="match status" value="1"/>
</dbReference>
<dbReference type="Pfam" id="PF08534">
    <property type="entry name" value="Redoxin"/>
    <property type="match status" value="1"/>
</dbReference>
<dbReference type="PANTHER" id="PTHR10430">
    <property type="entry name" value="PEROXIREDOXIN"/>
    <property type="match status" value="1"/>
</dbReference>
<evidence type="ECO:0000313" key="5">
    <source>
        <dbReference type="EMBL" id="GLQ05679.1"/>
    </source>
</evidence>
<keyword evidence="2 3" id="KW-0560">Oxidoreductase</keyword>
<comment type="similarity">
    <text evidence="3">Belongs to the peroxiredoxin family. Prx5 subfamily.</text>
</comment>
<dbReference type="InterPro" id="IPR013740">
    <property type="entry name" value="Redoxin"/>
</dbReference>
<keyword evidence="3" id="KW-0049">Antioxidant</keyword>
<reference evidence="5" key="1">
    <citation type="journal article" date="2014" name="Int. J. Syst. Evol. Microbiol.">
        <title>Complete genome of a new Firmicutes species belonging to the dominant human colonic microbiota ('Ruminococcus bicirculans') reveals two chromosomes and a selective capacity to utilize plant glucans.</title>
        <authorList>
            <consortium name="NISC Comparative Sequencing Program"/>
            <person name="Wegmann U."/>
            <person name="Louis P."/>
            <person name="Goesmann A."/>
            <person name="Henrissat B."/>
            <person name="Duncan S.H."/>
            <person name="Flint H.J."/>
        </authorList>
    </citation>
    <scope>NUCLEOTIDE SEQUENCE</scope>
    <source>
        <strain evidence="5">NBRC 103408</strain>
    </source>
</reference>
<evidence type="ECO:0000259" key="4">
    <source>
        <dbReference type="PROSITE" id="PS51352"/>
    </source>
</evidence>
<dbReference type="InterPro" id="IPR037944">
    <property type="entry name" value="PRX5-like"/>
</dbReference>
<dbReference type="Proteomes" id="UP001161409">
    <property type="component" value="Unassembled WGS sequence"/>
</dbReference>
<comment type="function">
    <text evidence="3">Thiol-specific peroxidase that catalyzes the reduction of hydrogen peroxide and organic hydroperoxides to water and alcohols, respectively. Plays a role in cell protection against oxidative stress by detoxifying peroxides.</text>
</comment>
<dbReference type="InterPro" id="IPR036249">
    <property type="entry name" value="Thioredoxin-like_sf"/>
</dbReference>
<name>A0ABQ5U321_9PROT</name>
<comment type="catalytic activity">
    <reaction evidence="3">
        <text>a hydroperoxide + 2 glutathione = an alcohol + glutathione disulfide + H2O</text>
        <dbReference type="Rhea" id="RHEA:62632"/>
        <dbReference type="ChEBI" id="CHEBI:15377"/>
        <dbReference type="ChEBI" id="CHEBI:30879"/>
        <dbReference type="ChEBI" id="CHEBI:35924"/>
        <dbReference type="ChEBI" id="CHEBI:57925"/>
        <dbReference type="ChEBI" id="CHEBI:58297"/>
        <dbReference type="EC" id="1.11.1.27"/>
    </reaction>
</comment>
<dbReference type="Gene3D" id="3.40.30.10">
    <property type="entry name" value="Glutaredoxin"/>
    <property type="match status" value="1"/>
</dbReference>
<dbReference type="CDD" id="cd03013">
    <property type="entry name" value="PRX5_like"/>
    <property type="match status" value="1"/>
</dbReference>
<evidence type="ECO:0000256" key="1">
    <source>
        <dbReference type="ARBA" id="ARBA00022559"/>
    </source>
</evidence>
<organism evidence="5 6">
    <name type="scientific">Sneathiella chinensis</name>
    <dbReference type="NCBI Taxonomy" id="349750"/>
    <lineage>
        <taxon>Bacteria</taxon>
        <taxon>Pseudomonadati</taxon>
        <taxon>Pseudomonadota</taxon>
        <taxon>Alphaproteobacteria</taxon>
        <taxon>Sneathiellales</taxon>
        <taxon>Sneathiellaceae</taxon>
        <taxon>Sneathiella</taxon>
    </lineage>
</organism>
<keyword evidence="6" id="KW-1185">Reference proteome</keyword>